<dbReference type="InterPro" id="IPR034474">
    <property type="entry name" value="Methyltransferase_Class_D"/>
</dbReference>
<dbReference type="PANTHER" id="PTHR43306:SF1">
    <property type="entry name" value="7,8-DIHYDRO-6-HYDROXYMETHYLPTERIN DIMETHYLTRANSFERASE"/>
    <property type="match status" value="1"/>
</dbReference>
<dbReference type="SFLD" id="SFLDG01067">
    <property type="entry name" value="SPASM/twitch_domain_containing"/>
    <property type="match status" value="1"/>
</dbReference>
<dbReference type="InterPro" id="IPR058240">
    <property type="entry name" value="rSAM_sf"/>
</dbReference>
<evidence type="ECO:0000256" key="5">
    <source>
        <dbReference type="SAM" id="MobiDB-lite"/>
    </source>
</evidence>
<dbReference type="Pfam" id="PF04055">
    <property type="entry name" value="Radical_SAM"/>
    <property type="match status" value="1"/>
</dbReference>
<evidence type="ECO:0000313" key="8">
    <source>
        <dbReference type="Proteomes" id="UP001597261"/>
    </source>
</evidence>
<dbReference type="SUPFAM" id="SSF102114">
    <property type="entry name" value="Radical SAM enzymes"/>
    <property type="match status" value="1"/>
</dbReference>
<dbReference type="PROSITE" id="PS51918">
    <property type="entry name" value="RADICAL_SAM"/>
    <property type="match status" value="1"/>
</dbReference>
<evidence type="ECO:0000313" key="7">
    <source>
        <dbReference type="EMBL" id="MFD1662990.1"/>
    </source>
</evidence>
<dbReference type="Pfam" id="PF23545">
    <property type="entry name" value="Zn_ribbon_HMPTM"/>
    <property type="match status" value="1"/>
</dbReference>
<dbReference type="Gene3D" id="3.20.20.70">
    <property type="entry name" value="Aldolase class I"/>
    <property type="match status" value="1"/>
</dbReference>
<dbReference type="InterPro" id="IPR013785">
    <property type="entry name" value="Aldolase_TIM"/>
</dbReference>
<accession>A0ABW4J041</accession>
<dbReference type="InterPro" id="IPR056488">
    <property type="entry name" value="Zn_ribbon_HMPTM"/>
</dbReference>
<keyword evidence="1" id="KW-0949">S-adenosyl-L-methionine</keyword>
<evidence type="ECO:0000256" key="3">
    <source>
        <dbReference type="ARBA" id="ARBA00023004"/>
    </source>
</evidence>
<name>A0ABW4J041_9ACTN</name>
<dbReference type="PANTHER" id="PTHR43306">
    <property type="entry name" value="7,8-DIHYDRO-6-HYDROXYMETHYLPTERIN DIMETHYLTRANSFERASE"/>
    <property type="match status" value="1"/>
</dbReference>
<organism evidence="7 8">
    <name type="scientific">Streptomyces caeni</name>
    <dbReference type="NCBI Taxonomy" id="2307231"/>
    <lineage>
        <taxon>Bacteria</taxon>
        <taxon>Bacillati</taxon>
        <taxon>Actinomycetota</taxon>
        <taxon>Actinomycetes</taxon>
        <taxon>Kitasatosporales</taxon>
        <taxon>Streptomycetaceae</taxon>
        <taxon>Streptomyces</taxon>
    </lineage>
</organism>
<comment type="caution">
    <text evidence="7">The sequence shown here is derived from an EMBL/GenBank/DDBJ whole genome shotgun (WGS) entry which is preliminary data.</text>
</comment>
<keyword evidence="8" id="KW-1185">Reference proteome</keyword>
<evidence type="ECO:0000256" key="1">
    <source>
        <dbReference type="ARBA" id="ARBA00022691"/>
    </source>
</evidence>
<dbReference type="SFLD" id="SFLDG01100">
    <property type="entry name" value="methyltransferase_(Class_D)"/>
    <property type="match status" value="1"/>
</dbReference>
<dbReference type="EMBL" id="JBHUDX010000110">
    <property type="protein sequence ID" value="MFD1662990.1"/>
    <property type="molecule type" value="Genomic_DNA"/>
</dbReference>
<protein>
    <submittedName>
        <fullName evidence="7">Radical SAM protein</fullName>
    </submittedName>
</protein>
<feature type="compositionally biased region" description="Polar residues" evidence="5">
    <location>
        <begin position="508"/>
        <end position="517"/>
    </location>
</feature>
<keyword evidence="2" id="KW-0479">Metal-binding</keyword>
<evidence type="ECO:0000259" key="6">
    <source>
        <dbReference type="PROSITE" id="PS51918"/>
    </source>
</evidence>
<keyword evidence="4" id="KW-0411">Iron-sulfur</keyword>
<gene>
    <name evidence="7" type="ORF">ACFSL4_33690</name>
</gene>
<dbReference type="InterPro" id="IPR007197">
    <property type="entry name" value="rSAM"/>
</dbReference>
<keyword evidence="3" id="KW-0408">Iron</keyword>
<feature type="domain" description="Radical SAM core" evidence="6">
    <location>
        <begin position="98"/>
        <end position="318"/>
    </location>
</feature>
<evidence type="ECO:0000256" key="2">
    <source>
        <dbReference type="ARBA" id="ARBA00022723"/>
    </source>
</evidence>
<dbReference type="Proteomes" id="UP001597261">
    <property type="component" value="Unassembled WGS sequence"/>
</dbReference>
<feature type="region of interest" description="Disordered" evidence="5">
    <location>
        <begin position="481"/>
        <end position="517"/>
    </location>
</feature>
<dbReference type="CDD" id="cd01335">
    <property type="entry name" value="Radical_SAM"/>
    <property type="match status" value="1"/>
</dbReference>
<proteinExistence type="predicted"/>
<dbReference type="RefSeq" id="WP_381091420.1">
    <property type="nucleotide sequence ID" value="NZ_JBHUDX010000110.1"/>
</dbReference>
<evidence type="ECO:0000256" key="4">
    <source>
        <dbReference type="ARBA" id="ARBA00023014"/>
    </source>
</evidence>
<sequence>MTEHAAPRRKADRDEVFLEYTKSICPLCKTVVDAQVNIRGSKVYLRKRCREHGEFEALVYGDAQAYLDSARFNKPGTLPLVFQTEVEDGCPTDCGLCPEHKQHACLGIVEVNSACNLDCPICFADSGHQNDSFSLTLDQVETMLDTYVASEGEAEVVMFSGGEPSIHKHILDFLDAARARPIRSVVLNTNGIRLATDARFAPALAERRTTVYLQFDGFDRETHLAIRGKDLRDLKRRALDACAAAGVTVMLAAAVERGLNDHEIGDIIRFGIQHPAVRGVVLQPVTHAGRHLEFDPLNRLTNSDVIQAIATQLPDWLRADDFFPVPCCFPTCRSITYLLTDGDDVVPLPRLVQLEDYLDYVTNRALPDTGIRAALEKLWSASALPGTDTTASQLECATCGIDLPEALREATDKAFMLVIQDFQDPYTLNVKTLMKCCVEQITPEGRLIPFCAYNSVGYREQVREQLTGVPVADVVPNAAELQPHTQPSPHGSRIATGPAASSEHLPSDATNTGKRLR</sequence>
<reference evidence="8" key="1">
    <citation type="journal article" date="2019" name="Int. J. Syst. Evol. Microbiol.">
        <title>The Global Catalogue of Microorganisms (GCM) 10K type strain sequencing project: providing services to taxonomists for standard genome sequencing and annotation.</title>
        <authorList>
            <consortium name="The Broad Institute Genomics Platform"/>
            <consortium name="The Broad Institute Genome Sequencing Center for Infectious Disease"/>
            <person name="Wu L."/>
            <person name="Ma J."/>
        </authorList>
    </citation>
    <scope>NUCLEOTIDE SEQUENCE [LARGE SCALE GENOMIC DNA]</scope>
    <source>
        <strain evidence="8">CGMCC 1.12470</strain>
    </source>
</reference>
<dbReference type="SFLD" id="SFLDS00029">
    <property type="entry name" value="Radical_SAM"/>
    <property type="match status" value="1"/>
</dbReference>